<comment type="caution">
    <text evidence="2">The sequence shown here is derived from an EMBL/GenBank/DDBJ whole genome shotgun (WGS) entry which is preliminary data.</text>
</comment>
<evidence type="ECO:0000313" key="2">
    <source>
        <dbReference type="EMBL" id="OUJ18624.1"/>
    </source>
</evidence>
<dbReference type="EMBL" id="MRZU01000003">
    <property type="protein sequence ID" value="OUJ18624.1"/>
    <property type="molecule type" value="Genomic_DNA"/>
</dbReference>
<organism evidence="2 3">
    <name type="scientific">Methanonatronarchaeum thermophilum</name>
    <dbReference type="NCBI Taxonomy" id="1927129"/>
    <lineage>
        <taxon>Archaea</taxon>
        <taxon>Methanobacteriati</taxon>
        <taxon>Methanobacteriota</taxon>
        <taxon>Methanonatronarchaeia</taxon>
        <taxon>Methanonatronarchaeales</taxon>
        <taxon>Methanonatronarchaeaceae</taxon>
        <taxon>Methanonatronarchaeum</taxon>
    </lineage>
</organism>
<dbReference type="AlphaFoldDB" id="A0A1Y3GEL4"/>
<gene>
    <name evidence="2" type="ORF">AMET1_0270</name>
</gene>
<accession>A0A1Y3GEL4</accession>
<feature type="compositionally biased region" description="Basic and acidic residues" evidence="1">
    <location>
        <begin position="104"/>
        <end position="118"/>
    </location>
</feature>
<evidence type="ECO:0000256" key="1">
    <source>
        <dbReference type="SAM" id="MobiDB-lite"/>
    </source>
</evidence>
<sequence>MDIEHLKNKFPKIYEDIQNSPTIEIDQIKKNTEKTCPTNKNTQQKQTETKTETKIPTIKDHLTRCNTDKQAIEIIDYFNKQGEITKEKTKQLKKQLKTKGLRSFGEKRKKGEIEKNGL</sequence>
<dbReference type="InterPro" id="IPR018662">
    <property type="entry name" value="DUF2095"/>
</dbReference>
<protein>
    <recommendedName>
        <fullName evidence="4">DUF2095 domain-containing protein</fullName>
    </recommendedName>
</protein>
<name>A0A1Y3GEL4_9EURY</name>
<dbReference type="RefSeq" id="WP_161490705.1">
    <property type="nucleotide sequence ID" value="NZ_MRZU01000003.1"/>
</dbReference>
<feature type="region of interest" description="Disordered" evidence="1">
    <location>
        <begin position="97"/>
        <end position="118"/>
    </location>
</feature>
<keyword evidence="3" id="KW-1185">Reference proteome</keyword>
<proteinExistence type="predicted"/>
<dbReference type="Proteomes" id="UP000195137">
    <property type="component" value="Unassembled WGS sequence"/>
</dbReference>
<reference evidence="2 3" key="1">
    <citation type="submission" date="2016-12" db="EMBL/GenBank/DDBJ databases">
        <title>Discovery of methanogenic haloarchaea.</title>
        <authorList>
            <person name="Sorokin D.Y."/>
            <person name="Makarova K.S."/>
            <person name="Abbas B."/>
            <person name="Ferrer M."/>
            <person name="Golyshin P.N."/>
        </authorList>
    </citation>
    <scope>NUCLEOTIDE SEQUENCE [LARGE SCALE GENOMIC DNA]</scope>
    <source>
        <strain evidence="2">AMET1</strain>
    </source>
</reference>
<evidence type="ECO:0008006" key="4">
    <source>
        <dbReference type="Google" id="ProtNLM"/>
    </source>
</evidence>
<evidence type="ECO:0000313" key="3">
    <source>
        <dbReference type="Proteomes" id="UP000195137"/>
    </source>
</evidence>
<dbReference type="Pfam" id="PF09868">
    <property type="entry name" value="DUF2095"/>
    <property type="match status" value="1"/>
</dbReference>